<evidence type="ECO:0000256" key="12">
    <source>
        <dbReference type="ARBA" id="ARBA00023159"/>
    </source>
</evidence>
<evidence type="ECO:0000256" key="19">
    <source>
        <dbReference type="PIRNR" id="PIRNR003407"/>
    </source>
</evidence>
<keyword evidence="1 18" id="KW-1121">Modulation of host cell cycle by virus</keyword>
<comment type="domain">
    <text evidence="18">The E7 terminal domain is an intrinsically disordered domain, whose flexibility and conformational transitions confer target adaptability to the oncoprotein. It allows adaptation to a variety of protein targets and exposes the PEST degradation sequence that regulates its turnover in the cell.</text>
</comment>
<reference evidence="20" key="1">
    <citation type="journal article" date="2018" name="MSphere">
        <title>Metagenomic Discovery of 83 New Human Papillomavirus Types in Patients with Immunodeficiency.</title>
        <authorList>
            <person name="Pastrana D.V."/>
            <person name="Peretti A."/>
            <person name="Welch N.L."/>
            <person name="Borgogna C."/>
            <person name="Olivero C."/>
            <person name="Badolato R."/>
            <person name="Notarangelo L.D."/>
            <person name="Gariglio M."/>
            <person name="FitzGerald P.C."/>
            <person name="McIntosh C.E."/>
            <person name="Reeves J."/>
            <person name="Starrett G.J."/>
            <person name="Bliskovsky V."/>
            <person name="Velez D."/>
            <person name="Brownell I."/>
            <person name="Yarchoan R."/>
            <person name="Wyvill K.M."/>
            <person name="Uldrick T.S."/>
            <person name="Maldarelli F."/>
            <person name="Lisco A."/>
            <person name="Sereti I."/>
            <person name="Gonzalez C.M."/>
            <person name="Androphy E.J."/>
            <person name="McBride A.A."/>
            <person name="Van Doorslaer K."/>
            <person name="Garcia F."/>
            <person name="Dvoretzky I."/>
            <person name="Liu J.S."/>
            <person name="Han J."/>
            <person name="Murphy P.M."/>
            <person name="McDermott D.H."/>
            <person name="Buck C.B."/>
        </authorList>
    </citation>
    <scope>NUCLEOTIDE SEQUENCE</scope>
    <source>
        <strain evidence="20">Gamma08_w20c01b</strain>
    </source>
</reference>
<name>A0A2D2ALH9_9PAPI</name>
<organism evidence="20">
    <name type="scientific">Gammapapillomavirus 8</name>
    <dbReference type="NCBI Taxonomy" id="1175850"/>
    <lineage>
        <taxon>Viruses</taxon>
        <taxon>Monodnaviria</taxon>
        <taxon>Shotokuvirae</taxon>
        <taxon>Cossaviricota</taxon>
        <taxon>Papovaviricetes</taxon>
        <taxon>Zurhausenvirales</taxon>
        <taxon>Papillomaviridae</taxon>
        <taxon>Firstpapillomavirinae</taxon>
        <taxon>Gammapapillomavirus</taxon>
    </lineage>
</organism>
<dbReference type="GO" id="GO:0052170">
    <property type="term" value="P:symbiont-mediated suppression of host innate immune response"/>
    <property type="evidence" value="ECO:0007669"/>
    <property type="project" value="UniProtKB-KW"/>
</dbReference>
<feature type="short sequence motif" description="Nuclear export signal" evidence="18">
    <location>
        <begin position="69"/>
        <end position="77"/>
    </location>
</feature>
<evidence type="ECO:0000256" key="13">
    <source>
        <dbReference type="ARBA" id="ARBA00023163"/>
    </source>
</evidence>
<keyword evidence="15" id="KW-0922">Interferon antiviral system evasion</keyword>
<keyword evidence="4 18" id="KW-0945">Host-virus interaction</keyword>
<comment type="function">
    <text evidence="18">Plays a role in viral genome replication by driving entry of quiescent cells into the cell cycle. Stimulation of progression from G1 to S phase allows the virus to efficiently use the cellular DNA replicating machinery to achieve viral genome replication. E7 protein has both transforming and trans-activating activities. Induces the disassembly of the E2F1 transcription factor from RB1, with subsequent transcriptional activation of E2F1-regulated S-phase genes. Interferes with host histone deacetylation mediated by HDAC1 and HDAC2, leading to transcription activation. Plays also a role in the inhibition of both antiviral and antiproliferative functions of host interferon alpha. Interaction with host TMEM173/STING impairs the ability of TMEM173/STING to sense cytosolic DNA and promote the production of type I interferon (IFN-alpha and IFN-beta).</text>
</comment>
<comment type="similarity">
    <text evidence="18 19">Belongs to the papillomaviridae E7 protein family.</text>
</comment>
<dbReference type="SUPFAM" id="SSF161234">
    <property type="entry name" value="E7 C-terminal domain-like"/>
    <property type="match status" value="1"/>
</dbReference>
<gene>
    <name evidence="18 20" type="primary">E7</name>
</gene>
<evidence type="ECO:0000256" key="7">
    <source>
        <dbReference type="ARBA" id="ARBA00022771"/>
    </source>
</evidence>
<evidence type="ECO:0000256" key="2">
    <source>
        <dbReference type="ARBA" id="ARBA00022518"/>
    </source>
</evidence>
<comment type="subunit">
    <text evidence="18">Homodimer. Homooligomer. Interacts with host RB1; this interaction induces dissociation of RB1-E2F1 complex thereby disrupting RB1 activity. Interacts with host EP300; this interaction represses EP300 transcriptional activity. Interacts with protein E2; this interaction inhibits E7 oncogenic activity. Interacts with host TMEM173/STING; this interaction impairs the ability of TMEM173/STING to sense cytosolic DNA and promote the production of type I interferon (IFN-alpha and IFN-beta).</text>
</comment>
<dbReference type="EMBL" id="MF588708">
    <property type="protein sequence ID" value="ATQ38297.1"/>
    <property type="molecule type" value="Genomic_DNA"/>
</dbReference>
<keyword evidence="6 18" id="KW-0479">Metal-binding</keyword>
<sequence>MRGEKPTIQNINLELDELVLPVPLLAEEESLSPDADPEEEEQHPFSVDTYCYTCKAGVRFFILATASAVRTLQQLLFAELNFVCTRCSKQQNRHGRP</sequence>
<keyword evidence="3 18" id="KW-1048">Host nucleus</keyword>
<dbReference type="Pfam" id="PF00527">
    <property type="entry name" value="E7"/>
    <property type="match status" value="1"/>
</dbReference>
<evidence type="ECO:0000256" key="11">
    <source>
        <dbReference type="ARBA" id="ARBA00023125"/>
    </source>
</evidence>
<dbReference type="Gene3D" id="3.30.160.330">
    <property type="match status" value="1"/>
</dbReference>
<dbReference type="GO" id="GO:0003677">
    <property type="term" value="F:DNA binding"/>
    <property type="evidence" value="ECO:0007669"/>
    <property type="project" value="UniProtKB-UniRule"/>
</dbReference>
<keyword evidence="5 18" id="KW-1090">Inhibition of host innate immune response by virus</keyword>
<keyword evidence="17 18" id="KW-1078">G1/S host cell cycle checkpoint dysregulation by virus</keyword>
<evidence type="ECO:0000256" key="14">
    <source>
        <dbReference type="ARBA" id="ARBA00023200"/>
    </source>
</evidence>
<keyword evidence="12 18" id="KW-0010">Activator</keyword>
<evidence type="ECO:0000256" key="9">
    <source>
        <dbReference type="ARBA" id="ARBA00022833"/>
    </source>
</evidence>
<dbReference type="GO" id="GO:0019904">
    <property type="term" value="F:protein domain specific binding"/>
    <property type="evidence" value="ECO:0007669"/>
    <property type="project" value="UniProtKB-UniRule"/>
</dbReference>
<dbReference type="GO" id="GO:0042025">
    <property type="term" value="C:host cell nucleus"/>
    <property type="evidence" value="ECO:0007669"/>
    <property type="project" value="UniProtKB-SubCell"/>
</dbReference>
<dbReference type="GO" id="GO:0003700">
    <property type="term" value="F:DNA-binding transcription factor activity"/>
    <property type="evidence" value="ECO:0007669"/>
    <property type="project" value="UniProtKB-UniRule"/>
</dbReference>
<evidence type="ECO:0000256" key="6">
    <source>
        <dbReference type="ARBA" id="ARBA00022723"/>
    </source>
</evidence>
<evidence type="ECO:0000256" key="15">
    <source>
        <dbReference type="ARBA" id="ARBA00023258"/>
    </source>
</evidence>
<comment type="caution">
    <text evidence="18">Lacks conserved residue(s) required for the propagation of feature annotation.</text>
</comment>
<keyword evidence="7 18" id="KW-0863">Zinc-finger</keyword>
<keyword evidence="9 18" id="KW-0862">Zinc</keyword>
<dbReference type="GO" id="GO:0039645">
    <property type="term" value="P:symbiont-mediated perturbation of host cell cycle G1/S transition checkpoint"/>
    <property type="evidence" value="ECO:0007669"/>
    <property type="project" value="UniProtKB-UniRule"/>
</dbReference>
<evidence type="ECO:0000256" key="4">
    <source>
        <dbReference type="ARBA" id="ARBA00022581"/>
    </source>
</evidence>
<evidence type="ECO:0000256" key="5">
    <source>
        <dbReference type="ARBA" id="ARBA00022632"/>
    </source>
</evidence>
<evidence type="ECO:0000256" key="1">
    <source>
        <dbReference type="ARBA" id="ARBA00022504"/>
    </source>
</evidence>
<dbReference type="GO" id="GO:0030430">
    <property type="term" value="C:host cell cytoplasm"/>
    <property type="evidence" value="ECO:0007669"/>
    <property type="project" value="UniProtKB-SubCell"/>
</dbReference>
<evidence type="ECO:0000256" key="3">
    <source>
        <dbReference type="ARBA" id="ARBA00022562"/>
    </source>
</evidence>
<evidence type="ECO:0000256" key="18">
    <source>
        <dbReference type="HAMAP-Rule" id="MF_04004"/>
    </source>
</evidence>
<dbReference type="PIRSF" id="PIRSF003407">
    <property type="entry name" value="Papvi_E7"/>
    <property type="match status" value="1"/>
</dbReference>
<protein>
    <recommendedName>
        <fullName evidence="18 19">Protein E7</fullName>
    </recommendedName>
</protein>
<evidence type="ECO:0000256" key="10">
    <source>
        <dbReference type="ARBA" id="ARBA00023015"/>
    </source>
</evidence>
<evidence type="ECO:0000256" key="16">
    <source>
        <dbReference type="ARBA" id="ARBA00023280"/>
    </source>
</evidence>
<keyword evidence="10 18" id="KW-0805">Transcription regulation</keyword>
<dbReference type="HAMAP" id="MF_04004">
    <property type="entry name" value="PPV_E7"/>
    <property type="match status" value="1"/>
</dbReference>
<keyword evidence="16 18" id="KW-0899">Viral immunoevasion</keyword>
<feature type="zinc finger region" evidence="18">
    <location>
        <begin position="51"/>
        <end position="87"/>
    </location>
</feature>
<keyword evidence="8 18" id="KW-1114">Inhibition of host interferon signaling pathway by virus</keyword>
<dbReference type="GO" id="GO:0039502">
    <property type="term" value="P:symbiont-mediated suppression of host type I interferon-mediated signaling pathway"/>
    <property type="evidence" value="ECO:0007669"/>
    <property type="project" value="UniProtKB-UniRule"/>
</dbReference>
<keyword evidence="14 18" id="KW-1035">Host cytoplasm</keyword>
<evidence type="ECO:0000256" key="17">
    <source>
        <dbReference type="ARBA" id="ARBA00023309"/>
    </source>
</evidence>
<accession>A0A2D2ALH9</accession>
<comment type="PTM">
    <text evidence="18">Highly phosphorylated.</text>
</comment>
<keyword evidence="11 18" id="KW-0238">DNA-binding</keyword>
<proteinExistence type="inferred from homology"/>
<dbReference type="InterPro" id="IPR000148">
    <property type="entry name" value="Papilloma_E7"/>
</dbReference>
<dbReference type="Proteomes" id="UP000290056">
    <property type="component" value="Segment"/>
</dbReference>
<comment type="subcellular location">
    <subcellularLocation>
        <location evidence="18">Host cytoplasm</location>
    </subcellularLocation>
    <subcellularLocation>
        <location evidence="18">Host nucleus</location>
    </subcellularLocation>
    <text evidence="18">Predominantly found in the host nucleus.</text>
</comment>
<dbReference type="GO" id="GO:0006351">
    <property type="term" value="P:DNA-templated transcription"/>
    <property type="evidence" value="ECO:0007669"/>
    <property type="project" value="UniProtKB-UniRule"/>
</dbReference>
<dbReference type="GO" id="GO:0008270">
    <property type="term" value="F:zinc ion binding"/>
    <property type="evidence" value="ECO:0007669"/>
    <property type="project" value="UniProtKB-KW"/>
</dbReference>
<evidence type="ECO:0000256" key="8">
    <source>
        <dbReference type="ARBA" id="ARBA00022830"/>
    </source>
</evidence>
<evidence type="ECO:0000313" key="20">
    <source>
        <dbReference type="EMBL" id="ATQ38297.1"/>
    </source>
</evidence>
<comment type="function">
    <text evidence="19">E7 protein has both transforming and trans-activating activities.</text>
</comment>
<keyword evidence="2 18" id="KW-0244">Early protein</keyword>
<keyword evidence="13 18" id="KW-0804">Transcription</keyword>